<gene>
    <name evidence="2" type="ORF">TSUD_115630</name>
</gene>
<dbReference type="AlphaFoldDB" id="A0A2Z6MCJ8"/>
<organism evidence="2 3">
    <name type="scientific">Trifolium subterraneum</name>
    <name type="common">Subterranean clover</name>
    <dbReference type="NCBI Taxonomy" id="3900"/>
    <lineage>
        <taxon>Eukaryota</taxon>
        <taxon>Viridiplantae</taxon>
        <taxon>Streptophyta</taxon>
        <taxon>Embryophyta</taxon>
        <taxon>Tracheophyta</taxon>
        <taxon>Spermatophyta</taxon>
        <taxon>Magnoliopsida</taxon>
        <taxon>eudicotyledons</taxon>
        <taxon>Gunneridae</taxon>
        <taxon>Pentapetalae</taxon>
        <taxon>rosids</taxon>
        <taxon>fabids</taxon>
        <taxon>Fabales</taxon>
        <taxon>Fabaceae</taxon>
        <taxon>Papilionoideae</taxon>
        <taxon>50 kb inversion clade</taxon>
        <taxon>NPAAA clade</taxon>
        <taxon>Hologalegina</taxon>
        <taxon>IRL clade</taxon>
        <taxon>Trifolieae</taxon>
        <taxon>Trifolium</taxon>
    </lineage>
</organism>
<feature type="region of interest" description="Disordered" evidence="1">
    <location>
        <begin position="166"/>
        <end position="204"/>
    </location>
</feature>
<proteinExistence type="predicted"/>
<feature type="region of interest" description="Disordered" evidence="1">
    <location>
        <begin position="84"/>
        <end position="149"/>
    </location>
</feature>
<accession>A0A2Z6MCJ8</accession>
<dbReference type="OrthoDB" id="1301563at2759"/>
<protein>
    <recommendedName>
        <fullName evidence="4">UVR domain-containing protein</fullName>
    </recommendedName>
</protein>
<feature type="compositionally biased region" description="Low complexity" evidence="1">
    <location>
        <begin position="166"/>
        <end position="177"/>
    </location>
</feature>
<evidence type="ECO:0000256" key="1">
    <source>
        <dbReference type="SAM" id="MobiDB-lite"/>
    </source>
</evidence>
<dbReference type="PANTHER" id="PTHR38394:SF1">
    <property type="entry name" value="NEUROFILAMENT LIGHT PROTEIN"/>
    <property type="match status" value="1"/>
</dbReference>
<reference evidence="3" key="1">
    <citation type="journal article" date="2017" name="Front. Plant Sci.">
        <title>Climate Clever Clovers: New Paradigm to Reduce the Environmental Footprint of Ruminants by Breeding Low Methanogenic Forages Utilizing Haplotype Variation.</title>
        <authorList>
            <person name="Kaur P."/>
            <person name="Appels R."/>
            <person name="Bayer P.E."/>
            <person name="Keeble-Gagnere G."/>
            <person name="Wang J."/>
            <person name="Hirakawa H."/>
            <person name="Shirasawa K."/>
            <person name="Vercoe P."/>
            <person name="Stefanova K."/>
            <person name="Durmic Z."/>
            <person name="Nichols P."/>
            <person name="Revell C."/>
            <person name="Isobe S.N."/>
            <person name="Edwards D."/>
            <person name="Erskine W."/>
        </authorList>
    </citation>
    <scope>NUCLEOTIDE SEQUENCE [LARGE SCALE GENOMIC DNA]</scope>
    <source>
        <strain evidence="3">cv. Daliak</strain>
    </source>
</reference>
<feature type="compositionally biased region" description="Low complexity" evidence="1">
    <location>
        <begin position="42"/>
        <end position="53"/>
    </location>
</feature>
<name>A0A2Z6MCJ8_TRISU</name>
<feature type="compositionally biased region" description="Pro residues" evidence="1">
    <location>
        <begin position="129"/>
        <end position="141"/>
    </location>
</feature>
<evidence type="ECO:0008006" key="4">
    <source>
        <dbReference type="Google" id="ProtNLM"/>
    </source>
</evidence>
<evidence type="ECO:0000313" key="3">
    <source>
        <dbReference type="Proteomes" id="UP000242715"/>
    </source>
</evidence>
<feature type="compositionally biased region" description="Basic and acidic residues" evidence="1">
    <location>
        <begin position="195"/>
        <end position="204"/>
    </location>
</feature>
<feature type="compositionally biased region" description="Basic residues" evidence="1">
    <location>
        <begin position="87"/>
        <end position="109"/>
    </location>
</feature>
<sequence>MEGGDMDSLFEGMVLFNPAQIEIEVAAENNQQDNDPVDDSQSDAAASSSSCSQPLDENIFSDLTLIVDPLQNLQVTEDHLLQSQSWQHHHHHHHHQQVSSSSRRRKRSGLRIGYGRNRDAVDVDVDVDPSPPAPPPLPPLPISDSPSLPTDVAAAAVDVVTQQPSIASASASESITTADDDDDVATTATASASESIRHTAADDDKEEAFRQIRKTIHEKLNHARQLVNSASAVRKDAIRSRRKAVENANLASLKYMELEMQLEEACEAEDFERAEKVSELLSAAEKEKQISANSLKQADAFIDALDLKLQHALHSHIAAEEECAILLHHYATVSEKHSFINPTIV</sequence>
<feature type="compositionally biased region" description="Low complexity" evidence="1">
    <location>
        <begin position="185"/>
        <end position="194"/>
    </location>
</feature>
<dbReference type="Proteomes" id="UP000242715">
    <property type="component" value="Unassembled WGS sequence"/>
</dbReference>
<dbReference type="PANTHER" id="PTHR38394">
    <property type="entry name" value="NEUROFILAMENT LIGHT PROTEIN"/>
    <property type="match status" value="1"/>
</dbReference>
<dbReference type="EMBL" id="DF973399">
    <property type="protein sequence ID" value="GAU29541.1"/>
    <property type="molecule type" value="Genomic_DNA"/>
</dbReference>
<keyword evidence="3" id="KW-1185">Reference proteome</keyword>
<evidence type="ECO:0000313" key="2">
    <source>
        <dbReference type="EMBL" id="GAU29541.1"/>
    </source>
</evidence>
<feature type="region of interest" description="Disordered" evidence="1">
    <location>
        <begin position="27"/>
        <end position="53"/>
    </location>
</feature>